<dbReference type="Proteomes" id="UP001501057">
    <property type="component" value="Unassembled WGS sequence"/>
</dbReference>
<dbReference type="InterPro" id="IPR022742">
    <property type="entry name" value="Hydrolase_4"/>
</dbReference>
<keyword evidence="3" id="KW-1185">Reference proteome</keyword>
<keyword evidence="2" id="KW-0378">Hydrolase</keyword>
<dbReference type="Gene3D" id="3.40.50.1820">
    <property type="entry name" value="alpha/beta hydrolase"/>
    <property type="match status" value="1"/>
</dbReference>
<evidence type="ECO:0000259" key="1">
    <source>
        <dbReference type="Pfam" id="PF12146"/>
    </source>
</evidence>
<evidence type="ECO:0000313" key="3">
    <source>
        <dbReference type="Proteomes" id="UP001501057"/>
    </source>
</evidence>
<dbReference type="EMBL" id="BAAAME010000005">
    <property type="protein sequence ID" value="GAA1748619.1"/>
    <property type="molecule type" value="Genomic_DNA"/>
</dbReference>
<proteinExistence type="predicted"/>
<organism evidence="2 3">
    <name type="scientific">Aeromicrobium alkaliterrae</name>
    <dbReference type="NCBI Taxonomy" id="302168"/>
    <lineage>
        <taxon>Bacteria</taxon>
        <taxon>Bacillati</taxon>
        <taxon>Actinomycetota</taxon>
        <taxon>Actinomycetes</taxon>
        <taxon>Propionibacteriales</taxon>
        <taxon>Nocardioidaceae</taxon>
        <taxon>Aeromicrobium</taxon>
    </lineage>
</organism>
<protein>
    <submittedName>
        <fullName evidence="2">Alpha/beta hydrolase</fullName>
    </submittedName>
</protein>
<dbReference type="SUPFAM" id="SSF53474">
    <property type="entry name" value="alpha/beta-Hydrolases"/>
    <property type="match status" value="1"/>
</dbReference>
<dbReference type="Pfam" id="PF12146">
    <property type="entry name" value="Hydrolase_4"/>
    <property type="match status" value="1"/>
</dbReference>
<dbReference type="InterPro" id="IPR029058">
    <property type="entry name" value="AB_hydrolase_fold"/>
</dbReference>
<evidence type="ECO:0000313" key="2">
    <source>
        <dbReference type="EMBL" id="GAA1748619.1"/>
    </source>
</evidence>
<feature type="domain" description="Serine aminopeptidase S33" evidence="1">
    <location>
        <begin position="35"/>
        <end position="178"/>
    </location>
</feature>
<reference evidence="2 3" key="1">
    <citation type="journal article" date="2019" name="Int. J. Syst. Evol. Microbiol.">
        <title>The Global Catalogue of Microorganisms (GCM) 10K type strain sequencing project: providing services to taxonomists for standard genome sequencing and annotation.</title>
        <authorList>
            <consortium name="The Broad Institute Genomics Platform"/>
            <consortium name="The Broad Institute Genome Sequencing Center for Infectious Disease"/>
            <person name="Wu L."/>
            <person name="Ma J."/>
        </authorList>
    </citation>
    <scope>NUCLEOTIDE SEQUENCE [LARGE SCALE GENOMIC DNA]</scope>
    <source>
        <strain evidence="2 3">JCM 13518</strain>
    </source>
</reference>
<gene>
    <name evidence="2" type="ORF">GCM10009710_30840</name>
</gene>
<accession>A0ABN2K5B0</accession>
<dbReference type="GO" id="GO:0016787">
    <property type="term" value="F:hydrolase activity"/>
    <property type="evidence" value="ECO:0007669"/>
    <property type="project" value="UniProtKB-KW"/>
</dbReference>
<name>A0ABN2K5B0_9ACTN</name>
<comment type="caution">
    <text evidence="2">The sequence shown here is derived from an EMBL/GenBank/DDBJ whole genome shotgun (WGS) entry which is preliminary data.</text>
</comment>
<sequence>MLGAGYEQRTLDLGSDPDGEGEVVATLVRATPPTTPKRAFLWVHGFTDYFFQTELADFFTERGYAFYALDLRKCGRSTRPGQTPHYVSDLALYDAELDEALRIVREETGEIEVLLGAHSTGGLIVPLWLSRLNATPGGSREAGIVGIVLDGPWFDLQGAAWMRSIGTQVIRAVAQVRPLERLKLPPGDAYGSSLHVSAAGEWDYDLTWKPITGFPVTYGWLNAVRRGHAILHRGLDIGVPSLVLRSNRTRFARKHGPDTDVSDAVLDVKQIARWAGCLGDAVTSLPIPGARHDVFLSQAEARAAAYAAVDRWLGYAGLT</sequence>